<dbReference type="InterPro" id="IPR006195">
    <property type="entry name" value="aa-tRNA-synth_II"/>
</dbReference>
<dbReference type="GO" id="GO:0005737">
    <property type="term" value="C:cytoplasm"/>
    <property type="evidence" value="ECO:0007669"/>
    <property type="project" value="UniProtKB-SubCell"/>
</dbReference>
<dbReference type="SUPFAM" id="SSF52954">
    <property type="entry name" value="Class II aaRS ABD-related"/>
    <property type="match status" value="1"/>
</dbReference>
<evidence type="ECO:0000256" key="6">
    <source>
        <dbReference type="ARBA" id="ARBA00022917"/>
    </source>
</evidence>
<dbReference type="RefSeq" id="WP_268186867.1">
    <property type="nucleotide sequence ID" value="NZ_CP113361.1"/>
</dbReference>
<dbReference type="GO" id="GO:0004821">
    <property type="term" value="F:histidine-tRNA ligase activity"/>
    <property type="evidence" value="ECO:0007669"/>
    <property type="project" value="UniProtKB-UniRule"/>
</dbReference>
<comment type="catalytic activity">
    <reaction evidence="8 9">
        <text>tRNA(His) + L-histidine + ATP = L-histidyl-tRNA(His) + AMP + diphosphate + H(+)</text>
        <dbReference type="Rhea" id="RHEA:17313"/>
        <dbReference type="Rhea" id="RHEA-COMP:9665"/>
        <dbReference type="Rhea" id="RHEA-COMP:9689"/>
        <dbReference type="ChEBI" id="CHEBI:15378"/>
        <dbReference type="ChEBI" id="CHEBI:30616"/>
        <dbReference type="ChEBI" id="CHEBI:33019"/>
        <dbReference type="ChEBI" id="CHEBI:57595"/>
        <dbReference type="ChEBI" id="CHEBI:78442"/>
        <dbReference type="ChEBI" id="CHEBI:78527"/>
        <dbReference type="ChEBI" id="CHEBI:456215"/>
        <dbReference type="EC" id="6.1.1.21"/>
    </reaction>
</comment>
<dbReference type="HAMAP" id="MF_00127">
    <property type="entry name" value="His_tRNA_synth"/>
    <property type="match status" value="1"/>
</dbReference>
<evidence type="ECO:0000259" key="11">
    <source>
        <dbReference type="PROSITE" id="PS50862"/>
    </source>
</evidence>
<keyword evidence="7 9" id="KW-0030">Aminoacyl-tRNA synthetase</keyword>
<name>A0A9X9S507_METOG</name>
<dbReference type="InterPro" id="IPR004154">
    <property type="entry name" value="Anticodon-bd"/>
</dbReference>
<feature type="binding site" evidence="10">
    <location>
        <position position="253"/>
    </location>
    <ligand>
        <name>L-histidine</name>
        <dbReference type="ChEBI" id="CHEBI:57595"/>
    </ligand>
</feature>
<dbReference type="GO" id="GO:0005524">
    <property type="term" value="F:ATP binding"/>
    <property type="evidence" value="ECO:0007669"/>
    <property type="project" value="UniProtKB-UniRule"/>
</dbReference>
<dbReference type="PANTHER" id="PTHR43707:SF1">
    <property type="entry name" value="HISTIDINE--TRNA LIGASE, MITOCHONDRIAL-RELATED"/>
    <property type="match status" value="1"/>
</dbReference>
<feature type="binding site" evidence="10">
    <location>
        <position position="125"/>
    </location>
    <ligand>
        <name>L-histidine</name>
        <dbReference type="ChEBI" id="CHEBI:57595"/>
    </ligand>
</feature>
<dbReference type="GO" id="GO:0006427">
    <property type="term" value="P:histidyl-tRNA aminoacylation"/>
    <property type="evidence" value="ECO:0007669"/>
    <property type="project" value="UniProtKB-UniRule"/>
</dbReference>
<dbReference type="EMBL" id="CP113361">
    <property type="protein sequence ID" value="WAI01612.1"/>
    <property type="molecule type" value="Genomic_DNA"/>
</dbReference>
<dbReference type="SUPFAM" id="SSF55681">
    <property type="entry name" value="Class II aaRS and biotin synthetases"/>
    <property type="match status" value="1"/>
</dbReference>
<evidence type="ECO:0000256" key="5">
    <source>
        <dbReference type="ARBA" id="ARBA00022840"/>
    </source>
</evidence>
<keyword evidence="4 9" id="KW-0547">Nucleotide-binding</keyword>
<proteinExistence type="inferred from homology"/>
<dbReference type="InterPro" id="IPR033656">
    <property type="entry name" value="HisRS_anticodon"/>
</dbReference>
<evidence type="ECO:0000256" key="7">
    <source>
        <dbReference type="ARBA" id="ARBA00023146"/>
    </source>
</evidence>
<dbReference type="PROSITE" id="PS50862">
    <property type="entry name" value="AA_TRNA_LIGASE_II"/>
    <property type="match status" value="1"/>
</dbReference>
<dbReference type="CDD" id="cd00773">
    <property type="entry name" value="HisRS-like_core"/>
    <property type="match status" value="1"/>
</dbReference>
<evidence type="ECO:0000256" key="9">
    <source>
        <dbReference type="HAMAP-Rule" id="MF_00127"/>
    </source>
</evidence>
<evidence type="ECO:0000256" key="4">
    <source>
        <dbReference type="ARBA" id="ARBA00022741"/>
    </source>
</evidence>
<dbReference type="Pfam" id="PF03129">
    <property type="entry name" value="HGTP_anticodon"/>
    <property type="match status" value="1"/>
</dbReference>
<comment type="similarity">
    <text evidence="2 9">Belongs to the class-II aminoacyl-tRNA synthetase family.</text>
</comment>
<evidence type="ECO:0000256" key="2">
    <source>
        <dbReference type="ARBA" id="ARBA00008226"/>
    </source>
</evidence>
<dbReference type="EC" id="6.1.1.21" evidence="9"/>
<protein>
    <recommendedName>
        <fullName evidence="9">Histidine--tRNA ligase</fullName>
        <ecNumber evidence="9">6.1.1.21</ecNumber>
    </recommendedName>
    <alternativeName>
        <fullName evidence="9">Histidyl-tRNA synthetase</fullName>
        <shortName evidence="9">HisRS</shortName>
    </alternativeName>
</protein>
<dbReference type="KEGG" id="mou:OU421_01715"/>
<reference evidence="12" key="1">
    <citation type="submission" date="2022-11" db="EMBL/GenBank/DDBJ databases">
        <title>Complete genome sequence of Methanogenium organophilum DSM 3596.</title>
        <authorList>
            <person name="Chen S.-C."/>
            <person name="Lai S.-J."/>
            <person name="You Y.-T."/>
        </authorList>
    </citation>
    <scope>NUCLEOTIDE SEQUENCE</scope>
    <source>
        <strain evidence="12">DSM 3596</strain>
    </source>
</reference>
<dbReference type="PIRSF" id="PIRSF001549">
    <property type="entry name" value="His-tRNA_synth"/>
    <property type="match status" value="1"/>
</dbReference>
<evidence type="ECO:0000256" key="8">
    <source>
        <dbReference type="ARBA" id="ARBA00047639"/>
    </source>
</evidence>
<dbReference type="Proteomes" id="UP001163096">
    <property type="component" value="Chromosome"/>
</dbReference>
<dbReference type="NCBIfam" id="TIGR00442">
    <property type="entry name" value="hisS"/>
    <property type="match status" value="1"/>
</dbReference>
<keyword evidence="3 9" id="KW-0436">Ligase</keyword>
<keyword evidence="13" id="KW-1185">Reference proteome</keyword>
<accession>A0A9X9S507</accession>
<evidence type="ECO:0000313" key="13">
    <source>
        <dbReference type="Proteomes" id="UP001163096"/>
    </source>
</evidence>
<feature type="binding site" evidence="10">
    <location>
        <position position="121"/>
    </location>
    <ligand>
        <name>L-histidine</name>
        <dbReference type="ChEBI" id="CHEBI:57595"/>
    </ligand>
</feature>
<dbReference type="Gene3D" id="3.30.930.10">
    <property type="entry name" value="Bira Bifunctional Protein, Domain 2"/>
    <property type="match status" value="1"/>
</dbReference>
<evidence type="ECO:0000313" key="12">
    <source>
        <dbReference type="EMBL" id="WAI01612.1"/>
    </source>
</evidence>
<dbReference type="Gene3D" id="3.40.50.800">
    <property type="entry name" value="Anticodon-binding domain"/>
    <property type="match status" value="1"/>
</dbReference>
<dbReference type="CDD" id="cd00859">
    <property type="entry name" value="HisRS_anticodon"/>
    <property type="match status" value="1"/>
</dbReference>
<dbReference type="InterPro" id="IPR036621">
    <property type="entry name" value="Anticodon-bd_dom_sf"/>
</dbReference>
<dbReference type="InterPro" id="IPR004516">
    <property type="entry name" value="HisRS/HisZ"/>
</dbReference>
<sequence>MIQRPRGTRDFLPDEMEFRRNTEIKMREAARRWGYREICTPTFETQDLYTIRSGEGIINEMYTFEDKGGRALALRPEGTAAVLRMYVNEAKALSKPVRWCYLSDCYRYERPQKGRYRQFWQFGAELIGADTAEGDAEAILLADDILHAAGVTYDLHVGHLAPMRAILKDIPEDRKRIIMALLDKKNIGGLEETLDGWRLEELESSLKGLLEVHSTDELFAITGPIPEQERIEAMVGILENEDTAFCQNYGIVRGLDYYTGMVFEGFAENLGAENQIIGGGAYRLAHLFGGEDVGSCGFGIGFDRVMVSLGEVPAPEDTVVAVLYKKDARGYAFSLSRQFREAGFRAEMNLLERGIGAQMKHAAKTARYAVLAGEREMAAGTVTLRNMKAGTQKECSVAEAIRGVSEDWD</sequence>
<keyword evidence="5 9" id="KW-0067">ATP-binding</keyword>
<dbReference type="InterPro" id="IPR045864">
    <property type="entry name" value="aa-tRNA-synth_II/BPL/LPL"/>
</dbReference>
<dbReference type="InterPro" id="IPR015807">
    <property type="entry name" value="His-tRNA-ligase"/>
</dbReference>
<evidence type="ECO:0000256" key="1">
    <source>
        <dbReference type="ARBA" id="ARBA00004496"/>
    </source>
</evidence>
<dbReference type="InterPro" id="IPR041715">
    <property type="entry name" value="HisRS-like_core"/>
</dbReference>
<dbReference type="PANTHER" id="PTHR43707">
    <property type="entry name" value="HISTIDYL-TRNA SYNTHETASE"/>
    <property type="match status" value="1"/>
</dbReference>
<dbReference type="GeneID" id="76833779"/>
<gene>
    <name evidence="9 12" type="primary">hisS</name>
    <name evidence="12" type="ORF">OU421_01715</name>
</gene>
<feature type="domain" description="Aminoacyl-transfer RNA synthetases class-II family profile" evidence="11">
    <location>
        <begin position="6"/>
        <end position="309"/>
    </location>
</feature>
<comment type="subcellular location">
    <subcellularLocation>
        <location evidence="1 9">Cytoplasm</location>
    </subcellularLocation>
</comment>
<evidence type="ECO:0000256" key="3">
    <source>
        <dbReference type="ARBA" id="ARBA00022598"/>
    </source>
</evidence>
<evidence type="ECO:0000256" key="10">
    <source>
        <dbReference type="PIRSR" id="PIRSR001549-1"/>
    </source>
</evidence>
<feature type="binding site" evidence="10">
    <location>
        <begin position="257"/>
        <end position="258"/>
    </location>
    <ligand>
        <name>L-histidine</name>
        <dbReference type="ChEBI" id="CHEBI:57595"/>
    </ligand>
</feature>
<feature type="binding site" evidence="10">
    <location>
        <position position="107"/>
    </location>
    <ligand>
        <name>L-histidine</name>
        <dbReference type="ChEBI" id="CHEBI:57595"/>
    </ligand>
</feature>
<feature type="binding site" evidence="10">
    <location>
        <begin position="77"/>
        <end position="79"/>
    </location>
    <ligand>
        <name>L-histidine</name>
        <dbReference type="ChEBI" id="CHEBI:57595"/>
    </ligand>
</feature>
<keyword evidence="9" id="KW-0963">Cytoplasm</keyword>
<dbReference type="Pfam" id="PF13393">
    <property type="entry name" value="tRNA-synt_His"/>
    <property type="match status" value="1"/>
</dbReference>
<organism evidence="12 13">
    <name type="scientific">Methanogenium organophilum</name>
    <dbReference type="NCBI Taxonomy" id="2199"/>
    <lineage>
        <taxon>Archaea</taxon>
        <taxon>Methanobacteriati</taxon>
        <taxon>Methanobacteriota</taxon>
        <taxon>Stenosarchaea group</taxon>
        <taxon>Methanomicrobia</taxon>
        <taxon>Methanomicrobiales</taxon>
        <taxon>Methanomicrobiaceae</taxon>
        <taxon>Methanogenium</taxon>
    </lineage>
</organism>
<dbReference type="AlphaFoldDB" id="A0A9X9S507"/>
<keyword evidence="6 9" id="KW-0648">Protein biosynthesis</keyword>